<feature type="transmembrane region" description="Helical" evidence="2">
    <location>
        <begin position="380"/>
        <end position="398"/>
    </location>
</feature>
<comment type="caution">
    <text evidence="3">The sequence shown here is derived from an EMBL/GenBank/DDBJ whole genome shotgun (WGS) entry which is preliminary data.</text>
</comment>
<protein>
    <submittedName>
        <fullName evidence="3">Uncharacterized protein</fullName>
    </submittedName>
</protein>
<feature type="transmembrane region" description="Helical" evidence="2">
    <location>
        <begin position="309"/>
        <end position="328"/>
    </location>
</feature>
<gene>
    <name evidence="3" type="ORF">BZG36_00032</name>
</gene>
<accession>A0A261Y8N3</accession>
<organism evidence="3 4">
    <name type="scientific">Bifiguratus adelaidae</name>
    <dbReference type="NCBI Taxonomy" id="1938954"/>
    <lineage>
        <taxon>Eukaryota</taxon>
        <taxon>Fungi</taxon>
        <taxon>Fungi incertae sedis</taxon>
        <taxon>Mucoromycota</taxon>
        <taxon>Mucoromycotina</taxon>
        <taxon>Endogonomycetes</taxon>
        <taxon>Endogonales</taxon>
        <taxon>Endogonales incertae sedis</taxon>
        <taxon>Bifiguratus</taxon>
    </lineage>
</organism>
<feature type="transmembrane region" description="Helical" evidence="2">
    <location>
        <begin position="270"/>
        <end position="289"/>
    </location>
</feature>
<evidence type="ECO:0000313" key="4">
    <source>
        <dbReference type="Proteomes" id="UP000242875"/>
    </source>
</evidence>
<keyword evidence="4" id="KW-1185">Reference proteome</keyword>
<evidence type="ECO:0000313" key="3">
    <source>
        <dbReference type="EMBL" id="OZJ06996.1"/>
    </source>
</evidence>
<keyword evidence="2" id="KW-0472">Membrane</keyword>
<dbReference type="EMBL" id="MVBO01000001">
    <property type="protein sequence ID" value="OZJ06996.1"/>
    <property type="molecule type" value="Genomic_DNA"/>
</dbReference>
<proteinExistence type="predicted"/>
<feature type="transmembrane region" description="Helical" evidence="2">
    <location>
        <begin position="155"/>
        <end position="176"/>
    </location>
</feature>
<name>A0A261Y8N3_9FUNG</name>
<feature type="region of interest" description="Disordered" evidence="1">
    <location>
        <begin position="205"/>
        <end position="238"/>
    </location>
</feature>
<evidence type="ECO:0000256" key="2">
    <source>
        <dbReference type="SAM" id="Phobius"/>
    </source>
</evidence>
<sequence length="405" mass="45483">MAASPTPTAHGTTERYQETNGVLFPSDWQIVNTSKVGPFVVGIDFKQPNGRFFRWSNRRHRKGRAWIHNGDHESHAGKEKAPEEIVATRKPLWPLSVRVPVEARFRYFGWEPRNIIWVYGWAFTLGSILFVIGGVPSLMASVVNDTDESMRLVNIPFVIGATFFLVGAYLAHFNVLNLDKVAKAETSEQYRKSAGIDVDLEQDGVPMHVDGRNAPTKSSEVIAESDPKEPPRPRPRHKYNTTAHAAKRRFFTNPPESGTRRFLGWKPTDLGYWGTLCLFVGATLFLINSSTVFCPQVQPGNLLEKMVDFLFSTVASVLFFAGSYLKFVEVGESWNPLAIRRDQLYFYDVWGNLIGSIGFLIASILGFIYPGVARNTGTNLWYFIGSIAFLFASPFKIIESLNSMA</sequence>
<dbReference type="AlphaFoldDB" id="A0A261Y8N3"/>
<dbReference type="OrthoDB" id="2603at2759"/>
<reference evidence="3 4" key="1">
    <citation type="journal article" date="2017" name="Mycologia">
        <title>Bifiguratus adelaidae, gen. et sp. nov., a new member of Mucoromycotina in endophytic and soil-dwelling habitats.</title>
        <authorList>
            <person name="Torres-Cruz T.J."/>
            <person name="Billingsley Tobias T.L."/>
            <person name="Almatruk M."/>
            <person name="Hesse C."/>
            <person name="Kuske C.R."/>
            <person name="Desiro A."/>
            <person name="Benucci G.M."/>
            <person name="Bonito G."/>
            <person name="Stajich J.E."/>
            <person name="Dunlap C."/>
            <person name="Arnold A.E."/>
            <person name="Porras-Alfaro A."/>
        </authorList>
    </citation>
    <scope>NUCLEOTIDE SEQUENCE [LARGE SCALE GENOMIC DNA]</scope>
    <source>
        <strain evidence="3 4">AZ0501</strain>
    </source>
</reference>
<keyword evidence="2" id="KW-1133">Transmembrane helix</keyword>
<feature type="transmembrane region" description="Helical" evidence="2">
    <location>
        <begin position="114"/>
        <end position="135"/>
    </location>
</feature>
<dbReference type="Proteomes" id="UP000242875">
    <property type="component" value="Unassembled WGS sequence"/>
</dbReference>
<keyword evidence="2" id="KW-0812">Transmembrane</keyword>
<evidence type="ECO:0000256" key="1">
    <source>
        <dbReference type="SAM" id="MobiDB-lite"/>
    </source>
</evidence>
<feature type="transmembrane region" description="Helical" evidence="2">
    <location>
        <begin position="349"/>
        <end position="368"/>
    </location>
</feature>